<sequence>MKLIPAIQATEEQINSFLKNNDNVNKHSLIEKGYVVEINQKIEGCFILEAMEEGVYWLKQLYITKSEAAKLPILLESILTLAKQQQAKLIYVHSHQPVVDILLEALQFHPQKERVFVDKYDVNEGSWWSYSVS</sequence>
<comment type="caution">
    <text evidence="1">The sequence shown here is derived from an EMBL/GenBank/DDBJ whole genome shotgun (WGS) entry which is preliminary data.</text>
</comment>
<name>A0ABU6KHV2_9BACI</name>
<dbReference type="EMBL" id="JARZFX010000006">
    <property type="protein sequence ID" value="MEC5424455.1"/>
    <property type="molecule type" value="Genomic_DNA"/>
</dbReference>
<keyword evidence="2" id="KW-1185">Reference proteome</keyword>
<dbReference type="Proteomes" id="UP001335737">
    <property type="component" value="Unassembled WGS sequence"/>
</dbReference>
<accession>A0ABU6KHV2</accession>
<organism evidence="1 2">
    <name type="scientific">Virgibacillus tibetensis</name>
    <dbReference type="NCBI Taxonomy" id="3042313"/>
    <lineage>
        <taxon>Bacteria</taxon>
        <taxon>Bacillati</taxon>
        <taxon>Bacillota</taxon>
        <taxon>Bacilli</taxon>
        <taxon>Bacillales</taxon>
        <taxon>Bacillaceae</taxon>
        <taxon>Virgibacillus</taxon>
    </lineage>
</organism>
<proteinExistence type="predicted"/>
<dbReference type="RefSeq" id="WP_327608022.1">
    <property type="nucleotide sequence ID" value="NZ_JARZFX010000006.1"/>
</dbReference>
<evidence type="ECO:0000313" key="2">
    <source>
        <dbReference type="Proteomes" id="UP001335737"/>
    </source>
</evidence>
<evidence type="ECO:0008006" key="3">
    <source>
        <dbReference type="Google" id="ProtNLM"/>
    </source>
</evidence>
<protein>
    <recommendedName>
        <fullName evidence="3">GNAT family N-acetyltransferase</fullName>
    </recommendedName>
</protein>
<reference evidence="1 2" key="1">
    <citation type="journal article" date="2024" name="Int. J. Syst. Evol. Microbiol.">
        <title>Virgibacillus tibetensis sp. nov., isolated from salt lake on the Tibetan Plateau of China.</title>
        <authorList>
            <person name="Phurbu D."/>
            <person name="Liu Z.-X."/>
            <person name="Wang R."/>
            <person name="Zheng Y.-Y."/>
            <person name="Liu H.-C."/>
            <person name="Zhou Y.-G."/>
            <person name="Yu Y.-J."/>
            <person name="Li A.-H."/>
        </authorList>
    </citation>
    <scope>NUCLEOTIDE SEQUENCE [LARGE SCALE GENOMIC DNA]</scope>
    <source>
        <strain evidence="1 2">C22-A2</strain>
    </source>
</reference>
<gene>
    <name evidence="1" type="ORF">QGM71_13225</name>
</gene>
<evidence type="ECO:0000313" key="1">
    <source>
        <dbReference type="EMBL" id="MEC5424455.1"/>
    </source>
</evidence>